<dbReference type="InterPro" id="IPR007556">
    <property type="entry name" value="DUF483"/>
</dbReference>
<evidence type="ECO:0000313" key="1">
    <source>
        <dbReference type="EMBL" id="HHI48728.1"/>
    </source>
</evidence>
<accession>A0A7J3UXX5</accession>
<gene>
    <name evidence="1" type="ORF">ENL91_00985</name>
</gene>
<dbReference type="Pfam" id="PF04467">
    <property type="entry name" value="DUF483"/>
    <property type="match status" value="1"/>
</dbReference>
<comment type="caution">
    <text evidence="1">The sequence shown here is derived from an EMBL/GenBank/DDBJ whole genome shotgun (WGS) entry which is preliminary data.</text>
</comment>
<dbReference type="AlphaFoldDB" id="A0A7J3UXX5"/>
<protein>
    <submittedName>
        <fullName evidence="1">DUF483 domain-containing protein</fullName>
    </submittedName>
</protein>
<proteinExistence type="predicted"/>
<reference evidence="1" key="1">
    <citation type="journal article" date="2020" name="mSystems">
        <title>Genome- and Community-Level Interaction Insights into Carbon Utilization and Element Cycling Functions of Hydrothermarchaeota in Hydrothermal Sediment.</title>
        <authorList>
            <person name="Zhou Z."/>
            <person name="Liu Y."/>
            <person name="Xu W."/>
            <person name="Pan J."/>
            <person name="Luo Z.H."/>
            <person name="Li M."/>
        </authorList>
    </citation>
    <scope>NUCLEOTIDE SEQUENCE [LARGE SCALE GENOMIC DNA]</scope>
    <source>
        <strain evidence="1">SpSt-1038</strain>
    </source>
</reference>
<sequence>MSPSKGTISFSGLIDKIRALSITSPEEAEAQFPGSPNFARHIAQLFQEDRLFDILPRLEIQLQIVRQFSPPVRPALDPYTSTQIGIFSKRFDDYEIGRFLGYPECCMRSFAENIRYGIDEGHVQELNGSGMRAFVTTAGFIPCSIFCREAQDRGLLSFIEPNEIANLRDLEKETAILLPHFHPEYRKHYFEVRLL</sequence>
<dbReference type="EMBL" id="DRVT01000011">
    <property type="protein sequence ID" value="HHI48728.1"/>
    <property type="molecule type" value="Genomic_DNA"/>
</dbReference>
<name>A0A7J3UXX5_9CREN</name>
<organism evidence="1">
    <name type="scientific">Candidatus Methanosuratincola petrocarbonis</name>
    <name type="common">ex Vanwonterghem et al. 2016</name>
    <dbReference type="NCBI Taxonomy" id="1867261"/>
    <lineage>
        <taxon>Archaea</taxon>
        <taxon>Thermoproteota</taxon>
        <taxon>Methanosuratincolia</taxon>
        <taxon>Candidatus Methanomethylicales</taxon>
        <taxon>Candidatus Methanomethylicaceae</taxon>
        <taxon>Candidatus Methanosuratincola (ex Vanwonterghem et al. 2016)</taxon>
    </lineage>
</organism>